<evidence type="ECO:0000259" key="2">
    <source>
        <dbReference type="Pfam" id="PF11412"/>
    </source>
</evidence>
<name>A0ABW5L8K1_9SPHI</name>
<organism evidence="3 4">
    <name type="scientific">Sphingobacterium tabacisoli</name>
    <dbReference type="NCBI Taxonomy" id="2044855"/>
    <lineage>
        <taxon>Bacteria</taxon>
        <taxon>Pseudomonadati</taxon>
        <taxon>Bacteroidota</taxon>
        <taxon>Sphingobacteriia</taxon>
        <taxon>Sphingobacteriales</taxon>
        <taxon>Sphingobacteriaceae</taxon>
        <taxon>Sphingobacterium</taxon>
    </lineage>
</organism>
<dbReference type="InterPro" id="IPR028250">
    <property type="entry name" value="DsbDN"/>
</dbReference>
<keyword evidence="1" id="KW-0732">Signal</keyword>
<feature type="signal peptide" evidence="1">
    <location>
        <begin position="1"/>
        <end position="20"/>
    </location>
</feature>
<protein>
    <submittedName>
        <fullName evidence="3">Protein-disulfide reductase DsbD domain-containing protein</fullName>
    </submittedName>
</protein>
<accession>A0ABW5L8K1</accession>
<dbReference type="Gene3D" id="2.60.40.1250">
    <property type="entry name" value="Thiol:disulfide interchange protein DsbD, N-terminal domain"/>
    <property type="match status" value="1"/>
</dbReference>
<sequence length="149" mass="16890">MKKLNLLLLLLTLTVYGALAQIRQPVKWSVASKKLNSKEAVVFIKASIQDGWHIYGLNVPEGGPISTVFTFQPSKDYTTVDKVTGPAPKSKYEKDFKMNVPYYQKEVTFQQKVKLNKDQTSIKGMVSFMSCDAKECLPEDEYRFSIAIK</sequence>
<dbReference type="Pfam" id="PF11412">
    <property type="entry name" value="DsbD_N"/>
    <property type="match status" value="1"/>
</dbReference>
<comment type="caution">
    <text evidence="3">The sequence shown here is derived from an EMBL/GenBank/DDBJ whole genome shotgun (WGS) entry which is preliminary data.</text>
</comment>
<feature type="chain" id="PRO_5047187793" evidence="1">
    <location>
        <begin position="21"/>
        <end position="149"/>
    </location>
</feature>
<feature type="domain" description="Thiol:disulfide interchange protein DsbD N-terminal" evidence="2">
    <location>
        <begin position="36"/>
        <end position="142"/>
    </location>
</feature>
<dbReference type="InterPro" id="IPR036929">
    <property type="entry name" value="DsbDN_sf"/>
</dbReference>
<gene>
    <name evidence="3" type="ORF">ACFSQW_22150</name>
</gene>
<dbReference type="RefSeq" id="WP_210354502.1">
    <property type="nucleotide sequence ID" value="NZ_JAEQMU010000002.1"/>
</dbReference>
<evidence type="ECO:0000313" key="4">
    <source>
        <dbReference type="Proteomes" id="UP001597440"/>
    </source>
</evidence>
<dbReference type="Proteomes" id="UP001597440">
    <property type="component" value="Unassembled WGS sequence"/>
</dbReference>
<evidence type="ECO:0000256" key="1">
    <source>
        <dbReference type="SAM" id="SignalP"/>
    </source>
</evidence>
<evidence type="ECO:0000313" key="3">
    <source>
        <dbReference type="EMBL" id="MFD2557109.1"/>
    </source>
</evidence>
<dbReference type="EMBL" id="JBHULD010000025">
    <property type="protein sequence ID" value="MFD2557109.1"/>
    <property type="molecule type" value="Genomic_DNA"/>
</dbReference>
<proteinExistence type="predicted"/>
<reference evidence="4" key="1">
    <citation type="journal article" date="2019" name="Int. J. Syst. Evol. Microbiol.">
        <title>The Global Catalogue of Microorganisms (GCM) 10K type strain sequencing project: providing services to taxonomists for standard genome sequencing and annotation.</title>
        <authorList>
            <consortium name="The Broad Institute Genomics Platform"/>
            <consortium name="The Broad Institute Genome Sequencing Center for Infectious Disease"/>
            <person name="Wu L."/>
            <person name="Ma J."/>
        </authorList>
    </citation>
    <scope>NUCLEOTIDE SEQUENCE [LARGE SCALE GENOMIC DNA]</scope>
    <source>
        <strain evidence="4">KCTC 52298</strain>
    </source>
</reference>
<keyword evidence="4" id="KW-1185">Reference proteome</keyword>